<reference evidence="1" key="1">
    <citation type="journal article" date="2015" name="PeerJ">
        <title>First genomic representation of candidate bacterial phylum KSB3 points to enhanced environmental sensing as a trigger of wastewater bulking.</title>
        <authorList>
            <person name="Sekiguchi Y."/>
            <person name="Ohashi A."/>
            <person name="Parks D.H."/>
            <person name="Yamauchi T."/>
            <person name="Tyson G.W."/>
            <person name="Hugenholtz P."/>
        </authorList>
    </citation>
    <scope>NUCLEOTIDE SEQUENCE [LARGE SCALE GENOMIC DNA]</scope>
</reference>
<organism evidence="1">
    <name type="scientific">Candidatus Moduliflexus flocculans</name>
    <dbReference type="NCBI Taxonomy" id="1499966"/>
    <lineage>
        <taxon>Bacteria</taxon>
        <taxon>Candidatus Moduliflexota</taxon>
        <taxon>Candidatus Moduliflexia</taxon>
        <taxon>Candidatus Moduliflexales</taxon>
        <taxon>Candidatus Moduliflexaceae</taxon>
    </lineage>
</organism>
<keyword evidence="2" id="KW-1185">Reference proteome</keyword>
<gene>
    <name evidence="1" type="ORF">U14_01896</name>
</gene>
<protein>
    <submittedName>
        <fullName evidence="1">Uncharacterized protein</fullName>
    </submittedName>
</protein>
<dbReference type="STRING" id="1499966.U14_01896"/>
<dbReference type="HOGENOM" id="CLU_1851203_0_0_0"/>
<name>A0A0S6VTC6_9BACT</name>
<dbReference type="Proteomes" id="UP000030700">
    <property type="component" value="Unassembled WGS sequence"/>
</dbReference>
<sequence length="138" mass="16202">MKYILISQSFRRQLKVLRRYLTEQDVVDDIARFIRRGLTKGETFLEAYTISQIHLEIVKLRLSVYRVDFRYLIGVIEQRDYLPIIIDLKKGRYGQNLSLNADRQTVVAIESAIIRMVEDYLEHTEASPTLTAYSVEES</sequence>
<evidence type="ECO:0000313" key="1">
    <source>
        <dbReference type="EMBL" id="GAK50663.1"/>
    </source>
</evidence>
<accession>A0A0S6VTC6</accession>
<dbReference type="EMBL" id="DF820456">
    <property type="protein sequence ID" value="GAK50663.1"/>
    <property type="molecule type" value="Genomic_DNA"/>
</dbReference>
<evidence type="ECO:0000313" key="2">
    <source>
        <dbReference type="Proteomes" id="UP000030700"/>
    </source>
</evidence>
<proteinExistence type="predicted"/>
<dbReference type="AlphaFoldDB" id="A0A0S6VTC6"/>